<evidence type="ECO:0000259" key="1">
    <source>
        <dbReference type="Pfam" id="PF01261"/>
    </source>
</evidence>
<dbReference type="InterPro" id="IPR013022">
    <property type="entry name" value="Xyl_isomerase-like_TIM-brl"/>
</dbReference>
<dbReference type="AlphaFoldDB" id="A0A2D0NDP7"/>
<dbReference type="InterPro" id="IPR036237">
    <property type="entry name" value="Xyl_isomerase-like_sf"/>
</dbReference>
<dbReference type="EMBL" id="PDUD01000017">
    <property type="protein sequence ID" value="PHN06528.1"/>
    <property type="molecule type" value="Genomic_DNA"/>
</dbReference>
<dbReference type="Gene3D" id="3.20.20.150">
    <property type="entry name" value="Divalent-metal-dependent TIM barrel enzymes"/>
    <property type="match status" value="1"/>
</dbReference>
<feature type="domain" description="Xylose isomerase-like TIM barrel" evidence="1">
    <location>
        <begin position="76"/>
        <end position="308"/>
    </location>
</feature>
<organism evidence="2 3">
    <name type="scientific">Flavilitoribacter nigricans (strain ATCC 23147 / DSM 23189 / NBRC 102662 / NCIMB 1420 / SS-2)</name>
    <name type="common">Lewinella nigricans</name>
    <dbReference type="NCBI Taxonomy" id="1122177"/>
    <lineage>
        <taxon>Bacteria</taxon>
        <taxon>Pseudomonadati</taxon>
        <taxon>Bacteroidota</taxon>
        <taxon>Saprospiria</taxon>
        <taxon>Saprospirales</taxon>
        <taxon>Lewinellaceae</taxon>
        <taxon>Flavilitoribacter</taxon>
    </lineage>
</organism>
<proteinExistence type="predicted"/>
<comment type="caution">
    <text evidence="2">The sequence shown here is derived from an EMBL/GenBank/DDBJ whole genome shotgun (WGS) entry which is preliminary data.</text>
</comment>
<gene>
    <name evidence="2" type="ORF">CRP01_09485</name>
</gene>
<protein>
    <recommendedName>
        <fullName evidence="1">Xylose isomerase-like TIM barrel domain-containing protein</fullName>
    </recommendedName>
</protein>
<dbReference type="InterPro" id="IPR006311">
    <property type="entry name" value="TAT_signal"/>
</dbReference>
<dbReference type="Pfam" id="PF01261">
    <property type="entry name" value="AP_endonuc_2"/>
    <property type="match status" value="1"/>
</dbReference>
<dbReference type="SUPFAM" id="SSF51658">
    <property type="entry name" value="Xylose isomerase-like"/>
    <property type="match status" value="1"/>
</dbReference>
<reference evidence="2 3" key="1">
    <citation type="submission" date="2017-10" db="EMBL/GenBank/DDBJ databases">
        <title>The draft genome sequence of Lewinella nigricans NBRC 102662.</title>
        <authorList>
            <person name="Wang K."/>
        </authorList>
    </citation>
    <scope>NUCLEOTIDE SEQUENCE [LARGE SCALE GENOMIC DNA]</scope>
    <source>
        <strain evidence="2 3">NBRC 102662</strain>
    </source>
</reference>
<name>A0A2D0NDP7_FLAN2</name>
<accession>A0A2D0NDP7</accession>
<evidence type="ECO:0000313" key="3">
    <source>
        <dbReference type="Proteomes" id="UP000223913"/>
    </source>
</evidence>
<sequence>MTEHSSNNRRSFLKKTSGLLAALGIGLDATARPVAPDRTPDSKAAIPPYKVIDNPLVLFDNFHVGNRRGYSWKAKFAAARNAGFDGYELVTVAPGSDQWKEAMDLMPAANFRVWGMHWTTRAVVDSNFPDIDRDIEQIEELVEACAATPIEYITLSLSGNGELRGPNIHESGSAKAEDRHWERAYKIIGAFDRACARHQIRGSLYPHTHWICDTPQSQAKILEGANATTIGPAFCSHHWYANRNSVELDEALDLPMMEKLNYVVLTNGRFNGDNFPAVRFDLGEIDMAWMLAKIYEFGYSGPISTQGWGIGGDPYLNCKAFVDGITALKRRFKTQPELWPLRE</sequence>
<dbReference type="OrthoDB" id="1680202at2"/>
<dbReference type="RefSeq" id="WP_099149783.1">
    <property type="nucleotide sequence ID" value="NZ_PDUD01000017.1"/>
</dbReference>
<dbReference type="PROSITE" id="PS51318">
    <property type="entry name" value="TAT"/>
    <property type="match status" value="1"/>
</dbReference>
<keyword evidence="3" id="KW-1185">Reference proteome</keyword>
<dbReference type="Proteomes" id="UP000223913">
    <property type="component" value="Unassembled WGS sequence"/>
</dbReference>
<evidence type="ECO:0000313" key="2">
    <source>
        <dbReference type="EMBL" id="PHN06528.1"/>
    </source>
</evidence>